<evidence type="ECO:0000313" key="11">
    <source>
        <dbReference type="EMBL" id="KGI78055.1"/>
    </source>
</evidence>
<comment type="similarity">
    <text evidence="6">Belongs to the YccS/YhfK family.</text>
</comment>
<feature type="transmembrane region" description="Helical" evidence="8">
    <location>
        <begin position="86"/>
        <end position="104"/>
    </location>
</feature>
<evidence type="ECO:0000313" key="14">
    <source>
        <dbReference type="Proteomes" id="UP000560000"/>
    </source>
</evidence>
<keyword evidence="4 8" id="KW-1133">Transmembrane helix</keyword>
<dbReference type="Proteomes" id="UP000029708">
    <property type="component" value="Unassembled WGS sequence"/>
</dbReference>
<evidence type="ECO:0000256" key="7">
    <source>
        <dbReference type="SAM" id="Coils"/>
    </source>
</evidence>
<feature type="transmembrane region" description="Helical" evidence="8">
    <location>
        <begin position="144"/>
        <end position="165"/>
    </location>
</feature>
<evidence type="ECO:0000313" key="12">
    <source>
        <dbReference type="EMBL" id="MBB6183544.1"/>
    </source>
</evidence>
<dbReference type="PANTHER" id="PTHR30509">
    <property type="entry name" value="P-HYDROXYBENZOIC ACID EFFLUX PUMP SUBUNIT-RELATED"/>
    <property type="match status" value="1"/>
</dbReference>
<evidence type="ECO:0000256" key="3">
    <source>
        <dbReference type="ARBA" id="ARBA00022692"/>
    </source>
</evidence>
<keyword evidence="5 8" id="KW-0472">Membrane</keyword>
<dbReference type="AlphaFoldDB" id="A0A099CYH2"/>
<feature type="transmembrane region" description="Helical" evidence="8">
    <location>
        <begin position="14"/>
        <end position="33"/>
    </location>
</feature>
<evidence type="ECO:0000256" key="6">
    <source>
        <dbReference type="ARBA" id="ARBA00043993"/>
    </source>
</evidence>
<evidence type="ECO:0000256" key="5">
    <source>
        <dbReference type="ARBA" id="ARBA00023136"/>
    </source>
</evidence>
<keyword evidence="13" id="KW-1185">Reference proteome</keyword>
<dbReference type="EMBL" id="JACHET010000001">
    <property type="protein sequence ID" value="MBB6183544.1"/>
    <property type="molecule type" value="Genomic_DNA"/>
</dbReference>
<feature type="transmembrane region" description="Helical" evidence="8">
    <location>
        <begin position="509"/>
        <end position="531"/>
    </location>
</feature>
<dbReference type="OrthoDB" id="8670769at2"/>
<protein>
    <submittedName>
        <fullName evidence="12">YccS/YhfK family integral membrane protein</fullName>
    </submittedName>
</protein>
<evidence type="ECO:0000256" key="1">
    <source>
        <dbReference type="ARBA" id="ARBA00004651"/>
    </source>
</evidence>
<feature type="coiled-coil region" evidence="7">
    <location>
        <begin position="329"/>
        <end position="356"/>
    </location>
</feature>
<dbReference type="STRING" id="1543381.LF63_0106700"/>
<dbReference type="RefSeq" id="WP_043100531.1">
    <property type="nucleotide sequence ID" value="NZ_JACHET010000001.1"/>
</dbReference>
<dbReference type="InterPro" id="IPR049453">
    <property type="entry name" value="Memb_transporter_dom"/>
</dbReference>
<feature type="domain" description="Integral membrane protein YccS N-terminal" evidence="9">
    <location>
        <begin position="66"/>
        <end position="347"/>
    </location>
</feature>
<dbReference type="EMBL" id="JROI01000010">
    <property type="protein sequence ID" value="KGI78055.1"/>
    <property type="molecule type" value="Genomic_DNA"/>
</dbReference>
<gene>
    <name evidence="12" type="ORF">HNQ86_000889</name>
    <name evidence="11" type="ORF">LF63_0106700</name>
</gene>
<feature type="transmembrane region" description="Helical" evidence="8">
    <location>
        <begin position="438"/>
        <end position="456"/>
    </location>
</feature>
<evidence type="ECO:0000259" key="10">
    <source>
        <dbReference type="Pfam" id="PF13515"/>
    </source>
</evidence>
<name>A0A099CYH2_9GAMM</name>
<proteinExistence type="inferred from homology"/>
<sequence>MLRLLSHFRTSDRFADALRVLLAMLGVALYGVLAKQPHVMIGLLLGVIAAALAETEDAWRRRLQALIGTLLCFLIAAFVVEALFAMPWAFAAALTLGSFLLVMLGAASPRYATIASATLLLAVYTMIGMDQPGAAQLPIWREPLLLTAGAAWYGVLATVWSALFVQHPVRQSLARLYDTLGAYLDAKAQLFEPMHDLPVAALRAELAQINTRVVEALNDARGTLIDRLDRRRPHAALERSLSLYLAAQDIHERASSSHYPYEALAEAFFHSDVMFRGQRLMRALATACRDRANAERTGSAFRMPPMLRGIVHDLRASIDRQRRAPEPPAPALLQALDRLADNLDRLQERIACAEAVEAETVDRSLHDPSPTGPIEALRRIRVQMTPSSARFRHALRLSLAMLIGYLVLRAVHPEQGYWILLTVMLVCQPSHGATRVRVLQRVGGTLIGLLVGWALLKLFPSPHAQLVGTVAASVLFFVTRFRRYLIASAAVTVLVLLAFNQVGNGFELIAPRLLDTVLGGAIAVAVTLLVLPDWRARELQALFAALLRAQAAYLEAIAAQYASGKRDDLPYRRARRDAHNADAELSAHLTQARDDPAGQHADADLVLRMLAASQTLLGHLSTLGAHRHRLSASADAVALQAQARDLATRLRALAEPQRADARPVAHHTAAWDDVDVPPGDASLQQRDGRHLVMAQLGLLYRQLPVLQELATQTRNPSS</sequence>
<evidence type="ECO:0000256" key="2">
    <source>
        <dbReference type="ARBA" id="ARBA00022475"/>
    </source>
</evidence>
<feature type="transmembrane region" description="Helical" evidence="8">
    <location>
        <begin position="63"/>
        <end position="80"/>
    </location>
</feature>
<organism evidence="11 13">
    <name type="scientific">Oleiagrimonas soli</name>
    <dbReference type="NCBI Taxonomy" id="1543381"/>
    <lineage>
        <taxon>Bacteria</taxon>
        <taxon>Pseudomonadati</taxon>
        <taxon>Pseudomonadota</taxon>
        <taxon>Gammaproteobacteria</taxon>
        <taxon>Lysobacterales</taxon>
        <taxon>Rhodanobacteraceae</taxon>
        <taxon>Oleiagrimonas</taxon>
    </lineage>
</organism>
<evidence type="ECO:0000259" key="9">
    <source>
        <dbReference type="Pfam" id="PF12805"/>
    </source>
</evidence>
<dbReference type="Proteomes" id="UP000560000">
    <property type="component" value="Unassembled WGS sequence"/>
</dbReference>
<feature type="transmembrane region" description="Helical" evidence="8">
    <location>
        <begin position="39"/>
        <end position="56"/>
    </location>
</feature>
<dbReference type="InterPro" id="IPR010019">
    <property type="entry name" value="Integral_membrane_YccS"/>
</dbReference>
<dbReference type="Pfam" id="PF13515">
    <property type="entry name" value="FUSC_2"/>
    <property type="match status" value="1"/>
</dbReference>
<reference evidence="11 13" key="1">
    <citation type="submission" date="2014-09" db="EMBL/GenBank/DDBJ databases">
        <title>Xanthomonadaceae 3.5X direct submission.</title>
        <authorList>
            <person name="Fang T."/>
            <person name="Wang H."/>
        </authorList>
    </citation>
    <scope>NUCLEOTIDE SEQUENCE [LARGE SCALE GENOMIC DNA]</scope>
    <source>
        <strain evidence="11 13">3.5X</strain>
    </source>
</reference>
<dbReference type="Pfam" id="PF12805">
    <property type="entry name" value="FUSC-like"/>
    <property type="match status" value="1"/>
</dbReference>
<evidence type="ECO:0000256" key="4">
    <source>
        <dbReference type="ARBA" id="ARBA00022989"/>
    </source>
</evidence>
<dbReference type="NCBIfam" id="TIGR01667">
    <property type="entry name" value="YCCS_YHFK"/>
    <property type="match status" value="1"/>
</dbReference>
<accession>A0A099CYH2</accession>
<dbReference type="PANTHER" id="PTHR30509:SF8">
    <property type="entry name" value="INNER MEMBRANE PROTEIN YCCS"/>
    <property type="match status" value="1"/>
</dbReference>
<keyword evidence="3 8" id="KW-0812">Transmembrane</keyword>
<comment type="subcellular location">
    <subcellularLocation>
        <location evidence="1">Cell membrane</location>
        <topology evidence="1">Multi-pass membrane protein</topology>
    </subcellularLocation>
</comment>
<dbReference type="InterPro" id="IPR010020">
    <property type="entry name" value="Integral_membrane_YCCS_YHJK"/>
</dbReference>
<keyword evidence="7" id="KW-0175">Coiled coil</keyword>
<dbReference type="GO" id="GO:0005886">
    <property type="term" value="C:plasma membrane"/>
    <property type="evidence" value="ECO:0007669"/>
    <property type="project" value="UniProtKB-SubCell"/>
</dbReference>
<evidence type="ECO:0000313" key="13">
    <source>
        <dbReference type="Proteomes" id="UP000029708"/>
    </source>
</evidence>
<evidence type="ECO:0000256" key="8">
    <source>
        <dbReference type="SAM" id="Phobius"/>
    </source>
</evidence>
<dbReference type="HOGENOM" id="CLU_013315_1_0_6"/>
<dbReference type="InterPro" id="IPR032692">
    <property type="entry name" value="YccS_N"/>
</dbReference>
<reference evidence="12 14" key="2">
    <citation type="submission" date="2020-08" db="EMBL/GenBank/DDBJ databases">
        <title>Genomic Encyclopedia of Type Strains, Phase IV (KMG-IV): sequencing the most valuable type-strain genomes for metagenomic binning, comparative biology and taxonomic classification.</title>
        <authorList>
            <person name="Goeker M."/>
        </authorList>
    </citation>
    <scope>NUCLEOTIDE SEQUENCE [LARGE SCALE GENOMIC DNA]</scope>
    <source>
        <strain evidence="12 14">DSM 107085</strain>
    </source>
</reference>
<feature type="domain" description="Integral membrane bound transporter" evidence="10">
    <location>
        <begin position="405"/>
        <end position="526"/>
    </location>
</feature>
<keyword evidence="2" id="KW-1003">Cell membrane</keyword>
<feature type="transmembrane region" description="Helical" evidence="8">
    <location>
        <begin position="111"/>
        <end position="129"/>
    </location>
</feature>
<comment type="caution">
    <text evidence="11">The sequence shown here is derived from an EMBL/GenBank/DDBJ whole genome shotgun (WGS) entry which is preliminary data.</text>
</comment>
<feature type="transmembrane region" description="Helical" evidence="8">
    <location>
        <begin position="485"/>
        <end position="503"/>
    </location>
</feature>
<dbReference type="NCBIfam" id="TIGR01666">
    <property type="entry name" value="YCCS"/>
    <property type="match status" value="1"/>
</dbReference>